<dbReference type="InterPro" id="IPR011642">
    <property type="entry name" value="Gate_dom"/>
</dbReference>
<feature type="transmembrane region" description="Helical" evidence="1">
    <location>
        <begin position="58"/>
        <end position="78"/>
    </location>
</feature>
<dbReference type="Proteomes" id="UP000446866">
    <property type="component" value="Unassembled WGS sequence"/>
</dbReference>
<keyword evidence="1" id="KW-0812">Transmembrane</keyword>
<keyword evidence="4" id="KW-1185">Reference proteome</keyword>
<feature type="transmembrane region" description="Helical" evidence="1">
    <location>
        <begin position="90"/>
        <end position="109"/>
    </location>
</feature>
<feature type="transmembrane region" description="Helical" evidence="1">
    <location>
        <begin position="355"/>
        <end position="376"/>
    </location>
</feature>
<feature type="domain" description="Nucleoside transporter/FeoB GTPase Gate" evidence="2">
    <location>
        <begin position="98"/>
        <end position="194"/>
    </location>
</feature>
<protein>
    <submittedName>
        <fullName evidence="3">YjiH family protein</fullName>
    </submittedName>
</protein>
<reference evidence="3 4" key="1">
    <citation type="submission" date="2018-08" db="EMBL/GenBank/DDBJ databases">
        <title>Murine metabolic-syndrome-specific gut microbial biobank.</title>
        <authorList>
            <person name="Liu C."/>
        </authorList>
    </citation>
    <scope>NUCLEOTIDE SEQUENCE [LARGE SCALE GENOMIC DNA]</scope>
    <source>
        <strain evidence="3 4">28</strain>
    </source>
</reference>
<feature type="transmembrane region" description="Helical" evidence="1">
    <location>
        <begin position="16"/>
        <end position="38"/>
    </location>
</feature>
<keyword evidence="1" id="KW-0472">Membrane</keyword>
<organism evidence="3 4">
    <name type="scientific">Anaerotruncus colihominis</name>
    <dbReference type="NCBI Taxonomy" id="169435"/>
    <lineage>
        <taxon>Bacteria</taxon>
        <taxon>Bacillati</taxon>
        <taxon>Bacillota</taxon>
        <taxon>Clostridia</taxon>
        <taxon>Eubacteriales</taxon>
        <taxon>Oscillospiraceae</taxon>
        <taxon>Anaerotruncus</taxon>
    </lineage>
</organism>
<comment type="caution">
    <text evidence="3">The sequence shown here is derived from an EMBL/GenBank/DDBJ whole genome shotgun (WGS) entry which is preliminary data.</text>
</comment>
<feature type="transmembrane region" description="Helical" evidence="1">
    <location>
        <begin position="197"/>
        <end position="217"/>
    </location>
</feature>
<name>A0A845QKM4_9FIRM</name>
<evidence type="ECO:0000313" key="3">
    <source>
        <dbReference type="EMBL" id="NBH62650.1"/>
    </source>
</evidence>
<feature type="transmembrane region" description="Helical" evidence="1">
    <location>
        <begin position="173"/>
        <end position="191"/>
    </location>
</feature>
<feature type="transmembrane region" description="Helical" evidence="1">
    <location>
        <begin position="277"/>
        <end position="304"/>
    </location>
</feature>
<evidence type="ECO:0000259" key="2">
    <source>
        <dbReference type="Pfam" id="PF07670"/>
    </source>
</evidence>
<feature type="transmembrane region" description="Helical" evidence="1">
    <location>
        <begin position="324"/>
        <end position="348"/>
    </location>
</feature>
<keyword evidence="1" id="KW-1133">Transmembrane helix</keyword>
<sequence>MTAMLSDFIIASTGNLIVWFTMALLVVCAILQPVASIAKPKCIVENRVLSSLFVTTPLYYISSIVAAVFIVMCYFHVGPEAVISDATGQTILGIANPLVGIILAITYFMPFLTEFGLMEYVGVFLRKVTRPLFKLPGKSAINIVTSWLGAANMAVVLTRSLYNKGQYTKRESAVIITAFSAVNVPFCLVVAETLDITQYFLQCYLVVCLVGVVLAIITPRIPPLTRIPNEYASGVTPQSMELVPEGVKSRLWARKIASQQAERFEIRTIFKSGTEMLFGVLIGTLPVIFAWGTLTLILVEYTPILGWISYPFGLLFDVLGVEEAFAAAPAALAGFADMFIPAVLGINIQSIATRWIIGTLSLVQIIFMTEVGILAIQSKVGLNVGNLFIIFLERTVIAIPLIVLAANIVF</sequence>
<feature type="transmembrane region" description="Helical" evidence="1">
    <location>
        <begin position="140"/>
        <end position="161"/>
    </location>
</feature>
<evidence type="ECO:0000256" key="1">
    <source>
        <dbReference type="SAM" id="Phobius"/>
    </source>
</evidence>
<dbReference type="AlphaFoldDB" id="A0A845QKM4"/>
<feature type="transmembrane region" description="Helical" evidence="1">
    <location>
        <begin position="388"/>
        <end position="409"/>
    </location>
</feature>
<dbReference type="EMBL" id="QXWK01000030">
    <property type="protein sequence ID" value="NBH62650.1"/>
    <property type="molecule type" value="Genomic_DNA"/>
</dbReference>
<dbReference type="Pfam" id="PF07670">
    <property type="entry name" value="Gate"/>
    <property type="match status" value="1"/>
</dbReference>
<accession>A0A845QKM4</accession>
<evidence type="ECO:0000313" key="4">
    <source>
        <dbReference type="Proteomes" id="UP000446866"/>
    </source>
</evidence>
<proteinExistence type="predicted"/>
<gene>
    <name evidence="3" type="ORF">D0435_13420</name>
</gene>